<name>A0ABS1J3E4_9FIRM</name>
<dbReference type="Proteomes" id="UP000604730">
    <property type="component" value="Unassembled WGS sequence"/>
</dbReference>
<proteinExistence type="predicted"/>
<dbReference type="EMBL" id="JAEPRJ010000001">
    <property type="protein sequence ID" value="MBK5898555.1"/>
    <property type="molecule type" value="Genomic_DNA"/>
</dbReference>
<keyword evidence="1" id="KW-0255">Endonuclease</keyword>
<accession>A0ABS1J3E4</accession>
<evidence type="ECO:0000313" key="2">
    <source>
        <dbReference type="Proteomes" id="UP000604730"/>
    </source>
</evidence>
<gene>
    <name evidence="1" type="ORF">JJN12_12305</name>
</gene>
<dbReference type="Pfam" id="PF09561">
    <property type="entry name" value="RE_HpaII"/>
    <property type="match status" value="1"/>
</dbReference>
<protein>
    <submittedName>
        <fullName evidence="1">HpaII family restriction endonuclease</fullName>
    </submittedName>
</protein>
<keyword evidence="1" id="KW-0540">Nuclease</keyword>
<dbReference type="RefSeq" id="WP_208430403.1">
    <property type="nucleotide sequence ID" value="NZ_JAEPRJ010000001.1"/>
</dbReference>
<comment type="caution">
    <text evidence="1">The sequence shown here is derived from an EMBL/GenBank/DDBJ whole genome shotgun (WGS) entry which is preliminary data.</text>
</comment>
<organism evidence="1 2">
    <name type="scientific">Catonella massiliensis</name>
    <dbReference type="NCBI Taxonomy" id="2799636"/>
    <lineage>
        <taxon>Bacteria</taxon>
        <taxon>Bacillati</taxon>
        <taxon>Bacillota</taxon>
        <taxon>Clostridia</taxon>
        <taxon>Lachnospirales</taxon>
        <taxon>Lachnospiraceae</taxon>
        <taxon>Catonella</taxon>
    </lineage>
</organism>
<keyword evidence="2" id="KW-1185">Reference proteome</keyword>
<dbReference type="InterPro" id="IPR019062">
    <property type="entry name" value="Restrct_endonuc_II_HpaII"/>
</dbReference>
<dbReference type="GO" id="GO:0004519">
    <property type="term" value="F:endonuclease activity"/>
    <property type="evidence" value="ECO:0007669"/>
    <property type="project" value="UniProtKB-KW"/>
</dbReference>
<evidence type="ECO:0000313" key="1">
    <source>
        <dbReference type="EMBL" id="MBK5898555.1"/>
    </source>
</evidence>
<keyword evidence="1" id="KW-0378">Hydrolase</keyword>
<reference evidence="1 2" key="1">
    <citation type="submission" date="2021-01" db="EMBL/GenBank/DDBJ databases">
        <title>Isolation and description of Catonella massiliensis sp. nov., a novel Catonella species, isolated from a stable periodontitis subject.</title>
        <authorList>
            <person name="Antezack A."/>
            <person name="Boxberger M."/>
            <person name="La Scola B."/>
            <person name="Monnet-Corti V."/>
        </authorList>
    </citation>
    <scope>NUCLEOTIDE SEQUENCE [LARGE SCALE GENOMIC DNA]</scope>
    <source>
        <strain evidence="1 2">Marseille-Q4567</strain>
    </source>
</reference>
<sequence length="154" mass="17284">MGDIKFCVIEPTIFKHNLILIDSGLPTIIDNLLFAMHQTGIKECKKLIGLLQESNPLMYEDNCMYEYKLKKFLCLCALGVNPTKKWIRIDEAAGGFLLVALENETLEFSINNRDSFEQNLLDITTFEVDNGGSTIKIFDEKGKACVSVGLKAET</sequence>